<name>A0A6A6QQZ3_9PEZI</name>
<evidence type="ECO:0000313" key="3">
    <source>
        <dbReference type="Proteomes" id="UP000799750"/>
    </source>
</evidence>
<protein>
    <submittedName>
        <fullName evidence="2">Uncharacterized protein</fullName>
    </submittedName>
</protein>
<feature type="coiled-coil region" evidence="1">
    <location>
        <begin position="62"/>
        <end position="130"/>
    </location>
</feature>
<gene>
    <name evidence="2" type="ORF">BU16DRAFT_66024</name>
</gene>
<evidence type="ECO:0000313" key="2">
    <source>
        <dbReference type="EMBL" id="KAF2494153.1"/>
    </source>
</evidence>
<dbReference type="EMBL" id="MU004191">
    <property type="protein sequence ID" value="KAF2494153.1"/>
    <property type="molecule type" value="Genomic_DNA"/>
</dbReference>
<dbReference type="Proteomes" id="UP000799750">
    <property type="component" value="Unassembled WGS sequence"/>
</dbReference>
<sequence>MTSRSTSRRLRAPAAAWGNSQTFHTARYSTFHRENLAGDLSRTTPITSLAQPQDQSVRNALHHTVTQDIKHLKETNERLEADNRQLETAERLPSHNTTLLSLNKRLYEKNVSLRQENTAMQQQVEQLQLQCFVKAHTPHPATPKNASPSPPRVSSVVVERGEVVVVEGGEVGWVDGGEFWADVLGDGDARL</sequence>
<proteinExistence type="predicted"/>
<reference evidence="2" key="1">
    <citation type="journal article" date="2020" name="Stud. Mycol.">
        <title>101 Dothideomycetes genomes: a test case for predicting lifestyles and emergence of pathogens.</title>
        <authorList>
            <person name="Haridas S."/>
            <person name="Albert R."/>
            <person name="Binder M."/>
            <person name="Bloem J."/>
            <person name="Labutti K."/>
            <person name="Salamov A."/>
            <person name="Andreopoulos B."/>
            <person name="Baker S."/>
            <person name="Barry K."/>
            <person name="Bills G."/>
            <person name="Bluhm B."/>
            <person name="Cannon C."/>
            <person name="Castanera R."/>
            <person name="Culley D."/>
            <person name="Daum C."/>
            <person name="Ezra D."/>
            <person name="Gonzalez J."/>
            <person name="Henrissat B."/>
            <person name="Kuo A."/>
            <person name="Liang C."/>
            <person name="Lipzen A."/>
            <person name="Lutzoni F."/>
            <person name="Magnuson J."/>
            <person name="Mondo S."/>
            <person name="Nolan M."/>
            <person name="Ohm R."/>
            <person name="Pangilinan J."/>
            <person name="Park H.-J."/>
            <person name="Ramirez L."/>
            <person name="Alfaro M."/>
            <person name="Sun H."/>
            <person name="Tritt A."/>
            <person name="Yoshinaga Y."/>
            <person name="Zwiers L.-H."/>
            <person name="Turgeon B."/>
            <person name="Goodwin S."/>
            <person name="Spatafora J."/>
            <person name="Crous P."/>
            <person name="Grigoriev I."/>
        </authorList>
    </citation>
    <scope>NUCLEOTIDE SEQUENCE</scope>
    <source>
        <strain evidence="2">CBS 269.34</strain>
    </source>
</reference>
<dbReference type="AlphaFoldDB" id="A0A6A6QQZ3"/>
<keyword evidence="3" id="KW-1185">Reference proteome</keyword>
<keyword evidence="1" id="KW-0175">Coiled coil</keyword>
<organism evidence="2 3">
    <name type="scientific">Lophium mytilinum</name>
    <dbReference type="NCBI Taxonomy" id="390894"/>
    <lineage>
        <taxon>Eukaryota</taxon>
        <taxon>Fungi</taxon>
        <taxon>Dikarya</taxon>
        <taxon>Ascomycota</taxon>
        <taxon>Pezizomycotina</taxon>
        <taxon>Dothideomycetes</taxon>
        <taxon>Pleosporomycetidae</taxon>
        <taxon>Mytilinidiales</taxon>
        <taxon>Mytilinidiaceae</taxon>
        <taxon>Lophium</taxon>
    </lineage>
</organism>
<evidence type="ECO:0000256" key="1">
    <source>
        <dbReference type="SAM" id="Coils"/>
    </source>
</evidence>
<accession>A0A6A6QQZ3</accession>